<feature type="domain" description="NADP-dependent oxidoreductase" evidence="1">
    <location>
        <begin position="17"/>
        <end position="317"/>
    </location>
</feature>
<protein>
    <submittedName>
        <fullName evidence="2">D-threo-aldose 1-dehydrogenase</fullName>
    </submittedName>
</protein>
<dbReference type="GO" id="GO:0016491">
    <property type="term" value="F:oxidoreductase activity"/>
    <property type="evidence" value="ECO:0007669"/>
    <property type="project" value="InterPro"/>
</dbReference>
<dbReference type="InterPro" id="IPR036812">
    <property type="entry name" value="NAD(P)_OxRdtase_dom_sf"/>
</dbReference>
<evidence type="ECO:0000259" key="1">
    <source>
        <dbReference type="Pfam" id="PF00248"/>
    </source>
</evidence>
<sequence length="322" mass="34864">MRNSNQIGTTRVRVSDIAFGCSGIGNLYRRISDQEAFAVLQTAWDNGIRYFDTAPHYGRGLAEARLGDFLSGKPRDQFALSTKVGRLLSPGAPREEADGFIAPLPNDVRYDYSGDGIEAAFEQSCVRLQTRYIDILYVHDIGTYTHGAANDAHMADFLNSGLDRLQALKDRGAIGAFGLGVNENQICLDVMAHRALDAILLAGRLTLLDRSAEEELVPKCRKMRTSLILGGVFNSGVLATGPVEGASFDYGPAPEEVLKRVRNLQRRAEGLGLPLAAAALHFACHHPAVASVLIGTAKPSSLTRNLRALELPWSDEARAAFA</sequence>
<dbReference type="PANTHER" id="PTHR42686:SF1">
    <property type="entry name" value="GH17980P-RELATED"/>
    <property type="match status" value="1"/>
</dbReference>
<dbReference type="Proteomes" id="UP000198307">
    <property type="component" value="Unassembled WGS sequence"/>
</dbReference>
<gene>
    <name evidence="2" type="ORF">SAMN05444959_12412</name>
</gene>
<evidence type="ECO:0000313" key="3">
    <source>
        <dbReference type="Proteomes" id="UP000198307"/>
    </source>
</evidence>
<dbReference type="GO" id="GO:0005829">
    <property type="term" value="C:cytosol"/>
    <property type="evidence" value="ECO:0007669"/>
    <property type="project" value="TreeGrafter"/>
</dbReference>
<dbReference type="AlphaFoldDB" id="A0A239Q2K7"/>
<dbReference type="Gene3D" id="3.20.20.100">
    <property type="entry name" value="NADP-dependent oxidoreductase domain"/>
    <property type="match status" value="1"/>
</dbReference>
<keyword evidence="3" id="KW-1185">Reference proteome</keyword>
<accession>A0A239Q2K7</accession>
<proteinExistence type="predicted"/>
<dbReference type="Pfam" id="PF00248">
    <property type="entry name" value="Aldo_ket_red"/>
    <property type="match status" value="1"/>
</dbReference>
<dbReference type="InterPro" id="IPR023210">
    <property type="entry name" value="NADP_OxRdtase_dom"/>
</dbReference>
<dbReference type="InterPro" id="IPR020471">
    <property type="entry name" value="AKR"/>
</dbReference>
<evidence type="ECO:0000313" key="2">
    <source>
        <dbReference type="EMBL" id="SNT76670.1"/>
    </source>
</evidence>
<dbReference type="EMBL" id="FZQB01000024">
    <property type="protein sequence ID" value="SNT76670.1"/>
    <property type="molecule type" value="Genomic_DNA"/>
</dbReference>
<dbReference type="PANTHER" id="PTHR42686">
    <property type="entry name" value="GH17980P-RELATED"/>
    <property type="match status" value="1"/>
</dbReference>
<dbReference type="OrthoDB" id="9768851at2"/>
<organism evidence="2 3">
    <name type="scientific">Paracoccus seriniphilus</name>
    <dbReference type="NCBI Taxonomy" id="184748"/>
    <lineage>
        <taxon>Bacteria</taxon>
        <taxon>Pseudomonadati</taxon>
        <taxon>Pseudomonadota</taxon>
        <taxon>Alphaproteobacteria</taxon>
        <taxon>Rhodobacterales</taxon>
        <taxon>Paracoccaceae</taxon>
        <taxon>Paracoccus</taxon>
    </lineage>
</organism>
<dbReference type="SUPFAM" id="SSF51430">
    <property type="entry name" value="NAD(P)-linked oxidoreductase"/>
    <property type="match status" value="1"/>
</dbReference>
<reference evidence="2 3" key="1">
    <citation type="submission" date="2017-07" db="EMBL/GenBank/DDBJ databases">
        <authorList>
            <person name="Sun Z.S."/>
            <person name="Albrecht U."/>
            <person name="Echele G."/>
            <person name="Lee C.C."/>
        </authorList>
    </citation>
    <scope>NUCLEOTIDE SEQUENCE [LARGE SCALE GENOMIC DNA]</scope>
    <source>
        <strain evidence="2 3">DSM 14827</strain>
    </source>
</reference>
<name>A0A239Q2K7_9RHOB</name>
<dbReference type="RefSeq" id="WP_089345967.1">
    <property type="nucleotide sequence ID" value="NZ_CP067131.1"/>
</dbReference>